<protein>
    <submittedName>
        <fullName evidence="1">Uncharacterized protein</fullName>
    </submittedName>
</protein>
<comment type="caution">
    <text evidence="1">The sequence shown here is derived from an EMBL/GenBank/DDBJ whole genome shotgun (WGS) entry which is preliminary data.</text>
</comment>
<evidence type="ECO:0000313" key="2">
    <source>
        <dbReference type="Proteomes" id="UP000634136"/>
    </source>
</evidence>
<name>A0A834SLG9_9FABA</name>
<dbReference type="Proteomes" id="UP000634136">
    <property type="component" value="Unassembled WGS sequence"/>
</dbReference>
<sequence length="44" mass="4478">MASATSILPSREEALEDGAIEFGVWSDGAECGGRDAYLALAGSC</sequence>
<reference evidence="1" key="1">
    <citation type="submission" date="2020-09" db="EMBL/GenBank/DDBJ databases">
        <title>Genome-Enabled Discovery of Anthraquinone Biosynthesis in Senna tora.</title>
        <authorList>
            <person name="Kang S.-H."/>
            <person name="Pandey R.P."/>
            <person name="Lee C.-M."/>
            <person name="Sim J.-S."/>
            <person name="Jeong J.-T."/>
            <person name="Choi B.-S."/>
            <person name="Jung M."/>
            <person name="Ginzburg D."/>
            <person name="Zhao K."/>
            <person name="Won S.Y."/>
            <person name="Oh T.-J."/>
            <person name="Yu Y."/>
            <person name="Kim N.-H."/>
            <person name="Lee O.R."/>
            <person name="Lee T.-H."/>
            <person name="Bashyal P."/>
            <person name="Kim T.-S."/>
            <person name="Lee W.-H."/>
            <person name="Kawkins C."/>
            <person name="Kim C.-K."/>
            <person name="Kim J.S."/>
            <person name="Ahn B.O."/>
            <person name="Rhee S.Y."/>
            <person name="Sohng J.K."/>
        </authorList>
    </citation>
    <scope>NUCLEOTIDE SEQUENCE</scope>
    <source>
        <tissue evidence="1">Leaf</tissue>
    </source>
</reference>
<evidence type="ECO:0000313" key="1">
    <source>
        <dbReference type="EMBL" id="KAF7806665.1"/>
    </source>
</evidence>
<organism evidence="1 2">
    <name type="scientific">Senna tora</name>
    <dbReference type="NCBI Taxonomy" id="362788"/>
    <lineage>
        <taxon>Eukaryota</taxon>
        <taxon>Viridiplantae</taxon>
        <taxon>Streptophyta</taxon>
        <taxon>Embryophyta</taxon>
        <taxon>Tracheophyta</taxon>
        <taxon>Spermatophyta</taxon>
        <taxon>Magnoliopsida</taxon>
        <taxon>eudicotyledons</taxon>
        <taxon>Gunneridae</taxon>
        <taxon>Pentapetalae</taxon>
        <taxon>rosids</taxon>
        <taxon>fabids</taxon>
        <taxon>Fabales</taxon>
        <taxon>Fabaceae</taxon>
        <taxon>Caesalpinioideae</taxon>
        <taxon>Cassia clade</taxon>
        <taxon>Senna</taxon>
    </lineage>
</organism>
<proteinExistence type="predicted"/>
<accession>A0A834SLG9</accession>
<keyword evidence="2" id="KW-1185">Reference proteome</keyword>
<gene>
    <name evidence="1" type="ORF">G2W53_038826</name>
</gene>
<dbReference type="EMBL" id="JAAIUW010000012">
    <property type="protein sequence ID" value="KAF7806665.1"/>
    <property type="molecule type" value="Genomic_DNA"/>
</dbReference>
<dbReference type="AlphaFoldDB" id="A0A834SLG9"/>